<name>A0A820DFS0_9BILA</name>
<proteinExistence type="predicted"/>
<dbReference type="Proteomes" id="UP000663881">
    <property type="component" value="Unassembled WGS sequence"/>
</dbReference>
<protein>
    <submittedName>
        <fullName evidence="1">Uncharacterized protein</fullName>
    </submittedName>
</protein>
<gene>
    <name evidence="1" type="ORF">OKA104_LOCUS42590</name>
</gene>
<dbReference type="AlphaFoldDB" id="A0A820DFS0"/>
<accession>A0A820DFS0</accession>
<reference evidence="1" key="1">
    <citation type="submission" date="2021-02" db="EMBL/GenBank/DDBJ databases">
        <authorList>
            <person name="Nowell W R."/>
        </authorList>
    </citation>
    <scope>NUCLEOTIDE SEQUENCE</scope>
</reference>
<organism evidence="1 2">
    <name type="scientific">Adineta steineri</name>
    <dbReference type="NCBI Taxonomy" id="433720"/>
    <lineage>
        <taxon>Eukaryota</taxon>
        <taxon>Metazoa</taxon>
        <taxon>Spiralia</taxon>
        <taxon>Gnathifera</taxon>
        <taxon>Rotifera</taxon>
        <taxon>Eurotatoria</taxon>
        <taxon>Bdelloidea</taxon>
        <taxon>Adinetida</taxon>
        <taxon>Adinetidae</taxon>
        <taxon>Adineta</taxon>
    </lineage>
</organism>
<evidence type="ECO:0000313" key="1">
    <source>
        <dbReference type="EMBL" id="CAF4231622.1"/>
    </source>
</evidence>
<sequence length="68" mass="7975">MGTINNSNFYKNSVYNIMNLGNSDVNATGNWWGTKNDISDTIYDYWKNINYGEIFYNNFAQSRIEQQC</sequence>
<dbReference type="EMBL" id="CAJOAY010011092">
    <property type="protein sequence ID" value="CAF4231622.1"/>
    <property type="molecule type" value="Genomic_DNA"/>
</dbReference>
<evidence type="ECO:0000313" key="2">
    <source>
        <dbReference type="Proteomes" id="UP000663881"/>
    </source>
</evidence>
<comment type="caution">
    <text evidence="1">The sequence shown here is derived from an EMBL/GenBank/DDBJ whole genome shotgun (WGS) entry which is preliminary data.</text>
</comment>